<comment type="caution">
    <text evidence="2">The sequence shown here is derived from an EMBL/GenBank/DDBJ whole genome shotgun (WGS) entry which is preliminary data.</text>
</comment>
<protein>
    <recommendedName>
        <fullName evidence="4">CID domain-containing protein</fullName>
    </recommendedName>
</protein>
<gene>
    <name evidence="2" type="ORF">CC78DRAFT_539982</name>
</gene>
<feature type="compositionally biased region" description="Low complexity" evidence="1">
    <location>
        <begin position="456"/>
        <end position="472"/>
    </location>
</feature>
<keyword evidence="3" id="KW-1185">Reference proteome</keyword>
<evidence type="ECO:0000313" key="3">
    <source>
        <dbReference type="Proteomes" id="UP000800093"/>
    </source>
</evidence>
<dbReference type="Gene3D" id="1.25.40.90">
    <property type="match status" value="1"/>
</dbReference>
<evidence type="ECO:0000256" key="1">
    <source>
        <dbReference type="SAM" id="MobiDB-lite"/>
    </source>
</evidence>
<name>A0A9P4TNG4_9PLEO</name>
<feature type="compositionally biased region" description="Basic and acidic residues" evidence="1">
    <location>
        <begin position="366"/>
        <end position="392"/>
    </location>
</feature>
<evidence type="ECO:0008006" key="4">
    <source>
        <dbReference type="Google" id="ProtNLM"/>
    </source>
</evidence>
<sequence length="601" mass="67208">MSAIVEQAQQALTLHGAQKKIEFAFMKLDADDAGPPPVSAEKSQQLFQRFDAVLQKFCSPHVQLCREWIEKHVIPSKTRLSALGDYLVALAESRLQDSDLSSRKRLESCFNLLCVITDVLHADKFHGPGGVDVGLLGKSVQELVFLDAAKVIPNIPKHEKHLNFLLDFWELNGLFSPAEVKSFRASIREAKTARYTLPEWFGDRKAPWYELPASYMLEPMFRHPGRPISAQEIQIKNFEKKPVSQKVAEMLDEYFEDIDLKWDPTGDNPTGGTAKYKLSLDDMGQLVKEEKETGVKKTVCNGYGWSMQLCDDMHTHGVPENVLQERQAIQARGEESPQEPYDNRRSWSQSRSRSPARRQYSSTASDYDRGRSASPHRNDSRSRHPSHGDERHGRSRRSPYGDDRSNRDRRSSNGDDGGNRARRPSEYGQETPRNNRSDNQRGSQRSERNSYGYFRSSHSQASSSQNTNYSAYPLPPPAPNAPSGFPQQRQLPAAQTSIPPPPGGLQAGMPGMTPFTGTFYNTPYTNTFGNTSYANTPGTIYGNAAGFNGPGNWDYNTSSFQGGGFNAQGGNRGNRGNRGPRGNNNHRGGHQRGGRWGPRFH</sequence>
<organism evidence="2 3">
    <name type="scientific">Lojkania enalia</name>
    <dbReference type="NCBI Taxonomy" id="147567"/>
    <lineage>
        <taxon>Eukaryota</taxon>
        <taxon>Fungi</taxon>
        <taxon>Dikarya</taxon>
        <taxon>Ascomycota</taxon>
        <taxon>Pezizomycotina</taxon>
        <taxon>Dothideomycetes</taxon>
        <taxon>Pleosporomycetidae</taxon>
        <taxon>Pleosporales</taxon>
        <taxon>Pleosporales incertae sedis</taxon>
        <taxon>Lojkania</taxon>
    </lineage>
</organism>
<feature type="compositionally biased region" description="Basic and acidic residues" evidence="1">
    <location>
        <begin position="399"/>
        <end position="425"/>
    </location>
</feature>
<feature type="compositionally biased region" description="Polar residues" evidence="1">
    <location>
        <begin position="485"/>
        <end position="497"/>
    </location>
</feature>
<dbReference type="AlphaFoldDB" id="A0A9P4TNG4"/>
<dbReference type="InterPro" id="IPR008942">
    <property type="entry name" value="ENTH_VHS"/>
</dbReference>
<feature type="compositionally biased region" description="Low complexity" evidence="1">
    <location>
        <begin position="346"/>
        <end position="362"/>
    </location>
</feature>
<feature type="compositionally biased region" description="Basic residues" evidence="1">
    <location>
        <begin position="587"/>
        <end position="601"/>
    </location>
</feature>
<dbReference type="Proteomes" id="UP000800093">
    <property type="component" value="Unassembled WGS sequence"/>
</dbReference>
<dbReference type="EMBL" id="ML986582">
    <property type="protein sequence ID" value="KAF2269436.1"/>
    <property type="molecule type" value="Genomic_DNA"/>
</dbReference>
<proteinExistence type="predicted"/>
<feature type="region of interest" description="Disordered" evidence="1">
    <location>
        <begin position="562"/>
        <end position="601"/>
    </location>
</feature>
<feature type="region of interest" description="Disordered" evidence="1">
    <location>
        <begin position="330"/>
        <end position="511"/>
    </location>
</feature>
<feature type="compositionally biased region" description="Gly residues" evidence="1">
    <location>
        <begin position="562"/>
        <end position="573"/>
    </location>
</feature>
<accession>A0A9P4TNG4</accession>
<feature type="compositionally biased region" description="Basic and acidic residues" evidence="1">
    <location>
        <begin position="433"/>
        <end position="448"/>
    </location>
</feature>
<evidence type="ECO:0000313" key="2">
    <source>
        <dbReference type="EMBL" id="KAF2269436.1"/>
    </source>
</evidence>
<dbReference type="OrthoDB" id="21470at2759"/>
<reference evidence="3" key="1">
    <citation type="journal article" date="2020" name="Stud. Mycol.">
        <title>101 Dothideomycetes genomes: A test case for predicting lifestyles and emergence of pathogens.</title>
        <authorList>
            <person name="Haridas S."/>
            <person name="Albert R."/>
            <person name="Binder M."/>
            <person name="Bloem J."/>
            <person name="LaButti K."/>
            <person name="Salamov A."/>
            <person name="Andreopoulos B."/>
            <person name="Baker S."/>
            <person name="Barry K."/>
            <person name="Bills G."/>
            <person name="Bluhm B."/>
            <person name="Cannon C."/>
            <person name="Castanera R."/>
            <person name="Culley D."/>
            <person name="Daum C."/>
            <person name="Ezra D."/>
            <person name="Gonzalez J."/>
            <person name="Henrissat B."/>
            <person name="Kuo A."/>
            <person name="Liang C."/>
            <person name="Lipzen A."/>
            <person name="Lutzoni F."/>
            <person name="Magnuson J."/>
            <person name="Mondo S."/>
            <person name="Nolan M."/>
            <person name="Ohm R."/>
            <person name="Pangilinan J."/>
            <person name="Park H.-J."/>
            <person name="Ramirez L."/>
            <person name="Alfaro M."/>
            <person name="Sun H."/>
            <person name="Tritt A."/>
            <person name="Yoshinaga Y."/>
            <person name="Zwiers L.-H."/>
            <person name="Turgeon B."/>
            <person name="Goodwin S."/>
            <person name="Spatafora J."/>
            <person name="Crous P."/>
            <person name="Grigoriev I."/>
        </authorList>
    </citation>
    <scope>NUCLEOTIDE SEQUENCE [LARGE SCALE GENOMIC DNA]</scope>
    <source>
        <strain evidence="3">CBS 304.66</strain>
    </source>
</reference>